<evidence type="ECO:0000256" key="1">
    <source>
        <dbReference type="SAM" id="MobiDB-lite"/>
    </source>
</evidence>
<name>A0A7X0NL09_9ACTN</name>
<evidence type="ECO:0000259" key="3">
    <source>
        <dbReference type="SMART" id="SM00458"/>
    </source>
</evidence>
<feature type="region of interest" description="Disordered" evidence="1">
    <location>
        <begin position="497"/>
        <end position="532"/>
    </location>
</feature>
<organism evidence="4 5">
    <name type="scientific">Nonomuraea rubra</name>
    <dbReference type="NCBI Taxonomy" id="46180"/>
    <lineage>
        <taxon>Bacteria</taxon>
        <taxon>Bacillati</taxon>
        <taxon>Actinomycetota</taxon>
        <taxon>Actinomycetes</taxon>
        <taxon>Streptosporangiales</taxon>
        <taxon>Streptosporangiaceae</taxon>
        <taxon>Nonomuraea</taxon>
    </lineage>
</organism>
<dbReference type="Gene3D" id="2.80.10.50">
    <property type="match status" value="2"/>
</dbReference>
<dbReference type="Pfam" id="PF00652">
    <property type="entry name" value="Ricin_B_lectin"/>
    <property type="match status" value="2"/>
</dbReference>
<proteinExistence type="predicted"/>
<accession>A0A7X0NL09</accession>
<feature type="transmembrane region" description="Helical" evidence="2">
    <location>
        <begin position="55"/>
        <end position="72"/>
    </location>
</feature>
<reference evidence="4 5" key="1">
    <citation type="submission" date="2020-08" db="EMBL/GenBank/DDBJ databases">
        <title>Sequencing the genomes of 1000 actinobacteria strains.</title>
        <authorList>
            <person name="Klenk H.-P."/>
        </authorList>
    </citation>
    <scope>NUCLEOTIDE SEQUENCE [LARGE SCALE GENOMIC DNA]</scope>
    <source>
        <strain evidence="4 5">DSM 43768</strain>
    </source>
</reference>
<protein>
    <recommendedName>
        <fullName evidence="3">Ricin B lectin domain-containing protein</fullName>
    </recommendedName>
</protein>
<feature type="transmembrane region" description="Helical" evidence="2">
    <location>
        <begin position="21"/>
        <end position="43"/>
    </location>
</feature>
<comment type="caution">
    <text evidence="4">The sequence shown here is derived from an EMBL/GenBank/DDBJ whole genome shotgun (WGS) entry which is preliminary data.</text>
</comment>
<dbReference type="Proteomes" id="UP000565579">
    <property type="component" value="Unassembled WGS sequence"/>
</dbReference>
<gene>
    <name evidence="4" type="ORF">HD593_000158</name>
</gene>
<feature type="domain" description="Ricin B lectin" evidence="3">
    <location>
        <begin position="278"/>
        <end position="407"/>
    </location>
</feature>
<keyword evidence="5" id="KW-1185">Reference proteome</keyword>
<dbReference type="EMBL" id="JACHMI010000001">
    <property type="protein sequence ID" value="MBB6545363.1"/>
    <property type="molecule type" value="Genomic_DNA"/>
</dbReference>
<feature type="domain" description="Ricin B lectin" evidence="3">
    <location>
        <begin position="412"/>
        <end position="527"/>
    </location>
</feature>
<dbReference type="PROSITE" id="PS50231">
    <property type="entry name" value="RICIN_B_LECTIN"/>
    <property type="match status" value="2"/>
</dbReference>
<keyword evidence="2" id="KW-1133">Transmembrane helix</keyword>
<dbReference type="CDD" id="cd00161">
    <property type="entry name" value="beta-trefoil_Ricin-like"/>
    <property type="match status" value="2"/>
</dbReference>
<evidence type="ECO:0000313" key="4">
    <source>
        <dbReference type="EMBL" id="MBB6545363.1"/>
    </source>
</evidence>
<feature type="transmembrane region" description="Helical" evidence="2">
    <location>
        <begin position="192"/>
        <end position="212"/>
    </location>
</feature>
<dbReference type="InterPro" id="IPR000772">
    <property type="entry name" value="Ricin_B_lectin"/>
</dbReference>
<dbReference type="RefSeq" id="WP_185100223.1">
    <property type="nucleotide sequence ID" value="NZ_JACHMI010000001.1"/>
</dbReference>
<dbReference type="InterPro" id="IPR035992">
    <property type="entry name" value="Ricin_B-like_lectins"/>
</dbReference>
<keyword evidence="2" id="KW-0472">Membrane</keyword>
<evidence type="ECO:0000256" key="2">
    <source>
        <dbReference type="SAM" id="Phobius"/>
    </source>
</evidence>
<dbReference type="AlphaFoldDB" id="A0A7X0NL09"/>
<keyword evidence="2" id="KW-0812">Transmembrane</keyword>
<dbReference type="SMART" id="SM00458">
    <property type="entry name" value="RICIN"/>
    <property type="match status" value="2"/>
</dbReference>
<evidence type="ECO:0000313" key="5">
    <source>
        <dbReference type="Proteomes" id="UP000565579"/>
    </source>
</evidence>
<dbReference type="SUPFAM" id="SSF50370">
    <property type="entry name" value="Ricin B-like lectins"/>
    <property type="match status" value="2"/>
</dbReference>
<sequence length="532" mass="58126">MVRPTVASGGWMRRHVRDLALEIGLIGGLSALFTVGAGIFLNFSTDGEPQFNPAHVPPALLFSCLACAVPPVRDYVKARRASATGKPFTAGDLEAYKRLLKELREEAGSPRFAELDRRAGELGLGVGRAELELVTQKEKGTRWLEDAERAEPIIRAFLAVHEVPAAAGEPWIEAYRRLVTPPPGPDRRLRPAAFVTVLAVGAAGAFMGYVAYAESRVRESLYRPDVAVLSRYSPGRYLAVTGSETAPPRARLGPSIISKGPVPLYRWDLSPDKHDGSYHYQIRNRMTRRCLTPEARELTEGGYLTDAACDGSVEQLWRVSGDGAISQGGMCVEPNLGSTDAGTSLVLRTCVAGKLAQRWLVTGRMPGGLGSSVASSQNGICLDAAAGMTDLVTWECHGRDNQAFTYRRDARGDYEMKISGTCLGVSAARERRRPVRQACSGGPEQLWRFTFRSPHNDWLHWEVRHVATDLCLQLEPDFRSLSMGTCVRSNVQQWRTPGWLRPPDTPDRTGAGAAHRGTRTGGGGQFTYAHRS</sequence>